<evidence type="ECO:0000256" key="1">
    <source>
        <dbReference type="SAM" id="MobiDB-lite"/>
    </source>
</evidence>
<protein>
    <submittedName>
        <fullName evidence="2">Uncharacterized protein</fullName>
    </submittedName>
</protein>
<keyword evidence="3" id="KW-1185">Reference proteome</keyword>
<dbReference type="EMBL" id="JBAHYK010001546">
    <property type="protein sequence ID" value="KAL0567596.1"/>
    <property type="molecule type" value="Genomic_DNA"/>
</dbReference>
<sequence>MDGWEAWKEVCEKERVKYDTIAPRAESPNLPDLADCLATFARLEGKRKREGFEDDTAECLDTANDAPSSSKRRRL</sequence>
<reference evidence="2 3" key="1">
    <citation type="submission" date="2024-02" db="EMBL/GenBank/DDBJ databases">
        <title>A draft genome for the cacao thread blight pathogen Marasmius crinis-equi.</title>
        <authorList>
            <person name="Cohen S.P."/>
            <person name="Baruah I.K."/>
            <person name="Amoako-Attah I."/>
            <person name="Bukari Y."/>
            <person name="Meinhardt L.W."/>
            <person name="Bailey B.A."/>
        </authorList>
    </citation>
    <scope>NUCLEOTIDE SEQUENCE [LARGE SCALE GENOMIC DNA]</scope>
    <source>
        <strain evidence="2 3">GH-76</strain>
    </source>
</reference>
<name>A0ABR3EXG1_9AGAR</name>
<comment type="caution">
    <text evidence="2">The sequence shown here is derived from an EMBL/GenBank/DDBJ whole genome shotgun (WGS) entry which is preliminary data.</text>
</comment>
<dbReference type="Proteomes" id="UP001465976">
    <property type="component" value="Unassembled WGS sequence"/>
</dbReference>
<evidence type="ECO:0000313" key="3">
    <source>
        <dbReference type="Proteomes" id="UP001465976"/>
    </source>
</evidence>
<organism evidence="2 3">
    <name type="scientific">Marasmius crinis-equi</name>
    <dbReference type="NCBI Taxonomy" id="585013"/>
    <lineage>
        <taxon>Eukaryota</taxon>
        <taxon>Fungi</taxon>
        <taxon>Dikarya</taxon>
        <taxon>Basidiomycota</taxon>
        <taxon>Agaricomycotina</taxon>
        <taxon>Agaricomycetes</taxon>
        <taxon>Agaricomycetidae</taxon>
        <taxon>Agaricales</taxon>
        <taxon>Marasmiineae</taxon>
        <taxon>Marasmiaceae</taxon>
        <taxon>Marasmius</taxon>
    </lineage>
</organism>
<gene>
    <name evidence="2" type="ORF">V5O48_014396</name>
</gene>
<evidence type="ECO:0000313" key="2">
    <source>
        <dbReference type="EMBL" id="KAL0567596.1"/>
    </source>
</evidence>
<proteinExistence type="predicted"/>
<feature type="region of interest" description="Disordered" evidence="1">
    <location>
        <begin position="49"/>
        <end position="75"/>
    </location>
</feature>
<accession>A0ABR3EXG1</accession>